<evidence type="ECO:0000313" key="2">
    <source>
        <dbReference type="EMBL" id="KIO00361.1"/>
    </source>
</evidence>
<dbReference type="OrthoDB" id="2548432at2759"/>
<keyword evidence="1" id="KW-0812">Transmembrane</keyword>
<name>A0A0C3NYL3_PISTI</name>
<protein>
    <submittedName>
        <fullName evidence="2">Uncharacterized protein</fullName>
    </submittedName>
</protein>
<evidence type="ECO:0000256" key="1">
    <source>
        <dbReference type="SAM" id="Phobius"/>
    </source>
</evidence>
<evidence type="ECO:0000313" key="3">
    <source>
        <dbReference type="Proteomes" id="UP000054217"/>
    </source>
</evidence>
<reference evidence="2 3" key="1">
    <citation type="submission" date="2014-04" db="EMBL/GenBank/DDBJ databases">
        <authorList>
            <consortium name="DOE Joint Genome Institute"/>
            <person name="Kuo A."/>
            <person name="Kohler A."/>
            <person name="Costa M.D."/>
            <person name="Nagy L.G."/>
            <person name="Floudas D."/>
            <person name="Copeland A."/>
            <person name="Barry K.W."/>
            <person name="Cichocki N."/>
            <person name="Veneault-Fourrey C."/>
            <person name="LaButti K."/>
            <person name="Lindquist E.A."/>
            <person name="Lipzen A."/>
            <person name="Lundell T."/>
            <person name="Morin E."/>
            <person name="Murat C."/>
            <person name="Sun H."/>
            <person name="Tunlid A."/>
            <person name="Henrissat B."/>
            <person name="Grigoriev I.V."/>
            <person name="Hibbett D.S."/>
            <person name="Martin F."/>
            <person name="Nordberg H.P."/>
            <person name="Cantor M.N."/>
            <person name="Hua S.X."/>
        </authorList>
    </citation>
    <scope>NUCLEOTIDE SEQUENCE [LARGE SCALE GENOMIC DNA]</scope>
    <source>
        <strain evidence="2 3">Marx 270</strain>
    </source>
</reference>
<keyword evidence="1" id="KW-1133">Transmembrane helix</keyword>
<dbReference type="Proteomes" id="UP000054217">
    <property type="component" value="Unassembled WGS sequence"/>
</dbReference>
<proteinExistence type="predicted"/>
<feature type="transmembrane region" description="Helical" evidence="1">
    <location>
        <begin position="59"/>
        <end position="84"/>
    </location>
</feature>
<accession>A0A0C3NYL3</accession>
<sequence>MYSVSLFLYSLHVRTGSIRRAGGMSTRIRQIFYISAANFVFPLIFNIVLIIFLTTTQLLVASGLLLLINNYVTVMGVLCATVWFSRFEWVRTRNEPLAGAMSPLTLDLRRVHDEGRMCRTDIVVDIKRSTTPEMADKGS</sequence>
<keyword evidence="1" id="KW-0472">Membrane</keyword>
<dbReference type="HOGENOM" id="CLU_136926_0_0_1"/>
<dbReference type="InParanoid" id="A0A0C3NYL3"/>
<organism evidence="2 3">
    <name type="scientific">Pisolithus tinctorius Marx 270</name>
    <dbReference type="NCBI Taxonomy" id="870435"/>
    <lineage>
        <taxon>Eukaryota</taxon>
        <taxon>Fungi</taxon>
        <taxon>Dikarya</taxon>
        <taxon>Basidiomycota</taxon>
        <taxon>Agaricomycotina</taxon>
        <taxon>Agaricomycetes</taxon>
        <taxon>Agaricomycetidae</taxon>
        <taxon>Boletales</taxon>
        <taxon>Sclerodermatineae</taxon>
        <taxon>Pisolithaceae</taxon>
        <taxon>Pisolithus</taxon>
    </lineage>
</organism>
<dbReference type="AlphaFoldDB" id="A0A0C3NYL3"/>
<gene>
    <name evidence="2" type="ORF">M404DRAFT_1003811</name>
</gene>
<keyword evidence="3" id="KW-1185">Reference proteome</keyword>
<dbReference type="EMBL" id="KN831996">
    <property type="protein sequence ID" value="KIO00361.1"/>
    <property type="molecule type" value="Genomic_DNA"/>
</dbReference>
<reference evidence="3" key="2">
    <citation type="submission" date="2015-01" db="EMBL/GenBank/DDBJ databases">
        <title>Evolutionary Origins and Diversification of the Mycorrhizal Mutualists.</title>
        <authorList>
            <consortium name="DOE Joint Genome Institute"/>
            <consortium name="Mycorrhizal Genomics Consortium"/>
            <person name="Kohler A."/>
            <person name="Kuo A."/>
            <person name="Nagy L.G."/>
            <person name="Floudas D."/>
            <person name="Copeland A."/>
            <person name="Barry K.W."/>
            <person name="Cichocki N."/>
            <person name="Veneault-Fourrey C."/>
            <person name="LaButti K."/>
            <person name="Lindquist E.A."/>
            <person name="Lipzen A."/>
            <person name="Lundell T."/>
            <person name="Morin E."/>
            <person name="Murat C."/>
            <person name="Riley R."/>
            <person name="Ohm R."/>
            <person name="Sun H."/>
            <person name="Tunlid A."/>
            <person name="Henrissat B."/>
            <person name="Grigoriev I.V."/>
            <person name="Hibbett D.S."/>
            <person name="Martin F."/>
        </authorList>
    </citation>
    <scope>NUCLEOTIDE SEQUENCE [LARGE SCALE GENOMIC DNA]</scope>
    <source>
        <strain evidence="3">Marx 270</strain>
    </source>
</reference>
<feature type="transmembrane region" description="Helical" evidence="1">
    <location>
        <begin position="31"/>
        <end position="53"/>
    </location>
</feature>